<evidence type="ECO:0000313" key="2">
    <source>
        <dbReference type="EMBL" id="WVZ50270.1"/>
    </source>
</evidence>
<keyword evidence="1" id="KW-0472">Membrane</keyword>
<keyword evidence="1" id="KW-1133">Transmembrane helix</keyword>
<evidence type="ECO:0000256" key="1">
    <source>
        <dbReference type="SAM" id="Phobius"/>
    </source>
</evidence>
<feature type="transmembrane region" description="Helical" evidence="1">
    <location>
        <begin position="147"/>
        <end position="167"/>
    </location>
</feature>
<organism evidence="2 3">
    <name type="scientific">Paspalum notatum var. saurae</name>
    <dbReference type="NCBI Taxonomy" id="547442"/>
    <lineage>
        <taxon>Eukaryota</taxon>
        <taxon>Viridiplantae</taxon>
        <taxon>Streptophyta</taxon>
        <taxon>Embryophyta</taxon>
        <taxon>Tracheophyta</taxon>
        <taxon>Spermatophyta</taxon>
        <taxon>Magnoliopsida</taxon>
        <taxon>Liliopsida</taxon>
        <taxon>Poales</taxon>
        <taxon>Poaceae</taxon>
        <taxon>PACMAD clade</taxon>
        <taxon>Panicoideae</taxon>
        <taxon>Andropogonodae</taxon>
        <taxon>Paspaleae</taxon>
        <taxon>Paspalinae</taxon>
        <taxon>Paspalum</taxon>
    </lineage>
</organism>
<accession>A0AAQ3PIB4</accession>
<evidence type="ECO:0000313" key="3">
    <source>
        <dbReference type="Proteomes" id="UP001341281"/>
    </source>
</evidence>
<dbReference type="Proteomes" id="UP001341281">
    <property type="component" value="Chromosome 01"/>
</dbReference>
<proteinExistence type="predicted"/>
<name>A0AAQ3PIB4_PASNO</name>
<dbReference type="EMBL" id="CP144745">
    <property type="protein sequence ID" value="WVZ50270.1"/>
    <property type="molecule type" value="Genomic_DNA"/>
</dbReference>
<keyword evidence="3" id="KW-1185">Reference proteome</keyword>
<gene>
    <name evidence="2" type="ORF">U9M48_001542</name>
</gene>
<sequence>MLVYLLMAVDFLSWAIKEVDKIRRRFLWRGRKQLNGGHCLVAWTKSYRPRKLGGPGISNLQKLSWALRTRWLWLEKTELINLGLHFQFKSPREVGNGAHTLFWMDKWLHGQCIADLAPQLFRLVSKRKASKRTVLESLTQNAWISDLQGALGVLPFLSICSVGILFLRLCWIQRLRIDTFGVSYPVVSTLRSQRMRVSSSVGSSLILGSAFGNPGLLLIQKVGLQSLCPELEVVFFGD</sequence>
<dbReference type="AlphaFoldDB" id="A0AAQ3PIB4"/>
<reference evidence="2 3" key="1">
    <citation type="submission" date="2024-02" db="EMBL/GenBank/DDBJ databases">
        <title>High-quality chromosome-scale genome assembly of Pensacola bahiagrass (Paspalum notatum Flugge var. saurae).</title>
        <authorList>
            <person name="Vega J.M."/>
            <person name="Podio M."/>
            <person name="Orjuela J."/>
            <person name="Siena L.A."/>
            <person name="Pessino S.C."/>
            <person name="Combes M.C."/>
            <person name="Mariac C."/>
            <person name="Albertini E."/>
            <person name="Pupilli F."/>
            <person name="Ortiz J.P.A."/>
            <person name="Leblanc O."/>
        </authorList>
    </citation>
    <scope>NUCLEOTIDE SEQUENCE [LARGE SCALE GENOMIC DNA]</scope>
    <source>
        <strain evidence="2">R1</strain>
        <tissue evidence="2">Leaf</tissue>
    </source>
</reference>
<protein>
    <submittedName>
        <fullName evidence="2">Uncharacterized protein</fullName>
    </submittedName>
</protein>
<keyword evidence="1" id="KW-0812">Transmembrane</keyword>